<sequence length="338" mass="36320">MTPKSILKQRTVSGQSDSAFASPKRTIVVPGSTSTSQARPARAAHRADKGRSQDDPIDESNAFLGEEEKEEDDDDAYGDDDDDDDDDDEEEDGDVDLDQDEFEALGQRSGVSSGGTKSTAVKMASRPPPLAELKNPTLKPTPAPAFSQALSHLLSLPPTAASLAPKVTPPSAHTQRLDRKARSVLRESKAQHFARGHVPDVIAGWGARPPLPFSLWESNSAREFERARRGGDSSLAEVVVESGAEREKRLRKLAQRGVVRLFNAIGAAQGVPDRLDREDVKRRRTIEKVATGLPPIDNGLLGGKAARQPNVLGGRGKGEALSNLSKQSFLDLVRAGTT</sequence>
<evidence type="ECO:0000256" key="2">
    <source>
        <dbReference type="SAM" id="MobiDB-lite"/>
    </source>
</evidence>
<proteinExistence type="inferred from homology"/>
<name>A0A238FEX5_9BASI</name>
<protein>
    <submittedName>
        <fullName evidence="3">BQ2448_3909 protein</fullName>
    </submittedName>
</protein>
<dbReference type="PANTHER" id="PTHR13245">
    <property type="entry name" value="RRP15-LIKE PROTEIN"/>
    <property type="match status" value="1"/>
</dbReference>
<evidence type="ECO:0000256" key="1">
    <source>
        <dbReference type="ARBA" id="ARBA00007462"/>
    </source>
</evidence>
<dbReference type="PANTHER" id="PTHR13245:SF14">
    <property type="entry name" value="RRP15-LIKE PROTEIN"/>
    <property type="match status" value="1"/>
</dbReference>
<dbReference type="EMBL" id="FMSP01000009">
    <property type="protein sequence ID" value="SCV72372.1"/>
    <property type="molecule type" value="Genomic_DNA"/>
</dbReference>
<feature type="compositionally biased region" description="Acidic residues" evidence="2">
    <location>
        <begin position="65"/>
        <end position="103"/>
    </location>
</feature>
<dbReference type="GO" id="GO:0030687">
    <property type="term" value="C:preribosome, large subunit precursor"/>
    <property type="evidence" value="ECO:0007669"/>
    <property type="project" value="TreeGrafter"/>
</dbReference>
<dbReference type="GO" id="GO:0000470">
    <property type="term" value="P:maturation of LSU-rRNA"/>
    <property type="evidence" value="ECO:0007669"/>
    <property type="project" value="TreeGrafter"/>
</dbReference>
<dbReference type="STRING" id="269621.A0A238FEX5"/>
<evidence type="ECO:0000313" key="3">
    <source>
        <dbReference type="EMBL" id="SCV72372.1"/>
    </source>
</evidence>
<feature type="region of interest" description="Disordered" evidence="2">
    <location>
        <begin position="1"/>
        <end position="144"/>
    </location>
</feature>
<dbReference type="Pfam" id="PF07890">
    <property type="entry name" value="Rrp15p"/>
    <property type="match status" value="1"/>
</dbReference>
<feature type="compositionally biased region" description="Polar residues" evidence="2">
    <location>
        <begin position="109"/>
        <end position="119"/>
    </location>
</feature>
<comment type="similarity">
    <text evidence="1">Belongs to the RRP15 family.</text>
</comment>
<evidence type="ECO:0000313" key="4">
    <source>
        <dbReference type="Proteomes" id="UP000198372"/>
    </source>
</evidence>
<feature type="compositionally biased region" description="Basic and acidic residues" evidence="2">
    <location>
        <begin position="45"/>
        <end position="54"/>
    </location>
</feature>
<reference evidence="4" key="1">
    <citation type="submission" date="2016-09" db="EMBL/GenBank/DDBJ databases">
        <authorList>
            <person name="Jeantristanb JTB J.-T."/>
            <person name="Ricardo R."/>
        </authorList>
    </citation>
    <scope>NUCLEOTIDE SEQUENCE [LARGE SCALE GENOMIC DNA]</scope>
</reference>
<gene>
    <name evidence="3" type="ORF">BQ2448_3909</name>
</gene>
<feature type="compositionally biased region" description="Polar residues" evidence="2">
    <location>
        <begin position="8"/>
        <end position="19"/>
    </location>
</feature>
<dbReference type="GO" id="GO:0000460">
    <property type="term" value="P:maturation of 5.8S rRNA"/>
    <property type="evidence" value="ECO:0007669"/>
    <property type="project" value="TreeGrafter"/>
</dbReference>
<dbReference type="Proteomes" id="UP000198372">
    <property type="component" value="Unassembled WGS sequence"/>
</dbReference>
<dbReference type="InterPro" id="IPR012459">
    <property type="entry name" value="Rrp15"/>
</dbReference>
<dbReference type="AlphaFoldDB" id="A0A238FEX5"/>
<accession>A0A238FEX5</accession>
<dbReference type="OrthoDB" id="20949at2759"/>
<keyword evidence="4" id="KW-1185">Reference proteome</keyword>
<organism evidence="3 4">
    <name type="scientific">Microbotryum intermedium</name>
    <dbReference type="NCBI Taxonomy" id="269621"/>
    <lineage>
        <taxon>Eukaryota</taxon>
        <taxon>Fungi</taxon>
        <taxon>Dikarya</taxon>
        <taxon>Basidiomycota</taxon>
        <taxon>Pucciniomycotina</taxon>
        <taxon>Microbotryomycetes</taxon>
        <taxon>Microbotryales</taxon>
        <taxon>Microbotryaceae</taxon>
        <taxon>Microbotryum</taxon>
    </lineage>
</organism>